<sequence>MCKSNGRMSGLWREADFLKFWTGETISLFGTQITALALPLAAADTLGATPAQMGMLNAAPLLPYLLLTLWVGVWVDRVKRRPILIIANIGRAVLLGFIPVSALLGILRIEHLYIIALSTGVLTVCFDMAYQSYLPSLVDRERLVEGNSKLQVSASIAQIGGPGLAGVLIGMMTAPIVILLDAVSYLLSACFLAAIRKKEPIPSRTSVPPLFSGIGEGIHIVLSDPYLRAIAGEAATYNFFSQVCWAVYVLFMTRELHLGPDWLGWIMAASSMGALAGSLLAGWIGRRWSVGRSITGAMWVACVAPLLVPAVGGPWYVTVTVLMLSFFLSGVGLVVSNVHVISLRQAIIPQHILGRVNACYRFIVTAAAPFGALLGGVLGSYFSLRITLVIGALGTLSAMGWILFSPVSRLREMPREMERCGETGTRLV</sequence>
<comment type="subcellular location">
    <subcellularLocation>
        <location evidence="1">Cell membrane</location>
        <topology evidence="1">Multi-pass membrane protein</topology>
    </subcellularLocation>
</comment>
<gene>
    <name evidence="9" type="ORF">NWF35_09705</name>
</gene>
<evidence type="ECO:0000256" key="1">
    <source>
        <dbReference type="ARBA" id="ARBA00004651"/>
    </source>
</evidence>
<organism evidence="9 10">
    <name type="scientific">Polycladomyces subterraneus</name>
    <dbReference type="NCBI Taxonomy" id="1016997"/>
    <lineage>
        <taxon>Bacteria</taxon>
        <taxon>Bacillati</taxon>
        <taxon>Bacillota</taxon>
        <taxon>Bacilli</taxon>
        <taxon>Bacillales</taxon>
        <taxon>Thermoactinomycetaceae</taxon>
        <taxon>Polycladomyces</taxon>
    </lineage>
</organism>
<feature type="transmembrane region" description="Helical" evidence="7">
    <location>
        <begin position="362"/>
        <end position="382"/>
    </location>
</feature>
<dbReference type="PROSITE" id="PS50850">
    <property type="entry name" value="MFS"/>
    <property type="match status" value="1"/>
</dbReference>
<dbReference type="RefSeq" id="WP_301238855.1">
    <property type="nucleotide sequence ID" value="NZ_JANRHH010000036.1"/>
</dbReference>
<evidence type="ECO:0000256" key="2">
    <source>
        <dbReference type="ARBA" id="ARBA00022448"/>
    </source>
</evidence>
<dbReference type="SUPFAM" id="SSF103473">
    <property type="entry name" value="MFS general substrate transporter"/>
    <property type="match status" value="1"/>
</dbReference>
<feature type="transmembrane region" description="Helical" evidence="7">
    <location>
        <begin position="263"/>
        <end position="284"/>
    </location>
</feature>
<dbReference type="CDD" id="cd06173">
    <property type="entry name" value="MFS_MefA_like"/>
    <property type="match status" value="1"/>
</dbReference>
<dbReference type="InterPro" id="IPR036259">
    <property type="entry name" value="MFS_trans_sf"/>
</dbReference>
<feature type="transmembrane region" description="Helical" evidence="7">
    <location>
        <begin position="322"/>
        <end position="341"/>
    </location>
</feature>
<evidence type="ECO:0000259" key="8">
    <source>
        <dbReference type="PROSITE" id="PS50850"/>
    </source>
</evidence>
<keyword evidence="5 7" id="KW-1133">Transmembrane helix</keyword>
<reference evidence="9" key="1">
    <citation type="submission" date="2022-08" db="EMBL/GenBank/DDBJ databases">
        <title>Polycladomyces zharkentsis sp. nov., a novel thermophilic CMC and starch-degrading bacterium isolated from a geothermal spring in Kazakhstan.</title>
        <authorList>
            <person name="Mashzhan A."/>
            <person name="Kistaubaeva A."/>
            <person name="Javier-Lopez R."/>
            <person name="Birkeland N.-K."/>
        </authorList>
    </citation>
    <scope>NUCLEOTIDE SEQUENCE</scope>
    <source>
        <strain evidence="9">KSR 13</strain>
    </source>
</reference>
<feature type="transmembrane region" description="Helical" evidence="7">
    <location>
        <begin position="176"/>
        <end position="195"/>
    </location>
</feature>
<keyword evidence="3" id="KW-1003">Cell membrane</keyword>
<keyword evidence="10" id="KW-1185">Reference proteome</keyword>
<accession>A0ABT8IN26</accession>
<feature type="transmembrane region" description="Helical" evidence="7">
    <location>
        <begin position="21"/>
        <end position="42"/>
    </location>
</feature>
<keyword evidence="6 7" id="KW-0472">Membrane</keyword>
<feature type="transmembrane region" description="Helical" evidence="7">
    <location>
        <begin position="54"/>
        <end position="75"/>
    </location>
</feature>
<protein>
    <submittedName>
        <fullName evidence="9">MFS transporter</fullName>
    </submittedName>
</protein>
<proteinExistence type="predicted"/>
<evidence type="ECO:0000256" key="4">
    <source>
        <dbReference type="ARBA" id="ARBA00022692"/>
    </source>
</evidence>
<keyword evidence="4 7" id="KW-0812">Transmembrane</keyword>
<feature type="transmembrane region" description="Helical" evidence="7">
    <location>
        <begin position="82"/>
        <end position="106"/>
    </location>
</feature>
<comment type="caution">
    <text evidence="9">The sequence shown here is derived from an EMBL/GenBank/DDBJ whole genome shotgun (WGS) entry which is preliminary data.</text>
</comment>
<dbReference type="Proteomes" id="UP001174196">
    <property type="component" value="Unassembled WGS sequence"/>
</dbReference>
<dbReference type="InterPro" id="IPR010290">
    <property type="entry name" value="TM_effector"/>
</dbReference>
<keyword evidence="2" id="KW-0813">Transport</keyword>
<dbReference type="Gene3D" id="1.20.1250.20">
    <property type="entry name" value="MFS general substrate transporter like domains"/>
    <property type="match status" value="2"/>
</dbReference>
<evidence type="ECO:0000256" key="3">
    <source>
        <dbReference type="ARBA" id="ARBA00022475"/>
    </source>
</evidence>
<evidence type="ECO:0000256" key="6">
    <source>
        <dbReference type="ARBA" id="ARBA00023136"/>
    </source>
</evidence>
<dbReference type="Pfam" id="PF05977">
    <property type="entry name" value="MFS_3"/>
    <property type="match status" value="1"/>
</dbReference>
<evidence type="ECO:0000313" key="10">
    <source>
        <dbReference type="Proteomes" id="UP001174196"/>
    </source>
</evidence>
<feature type="transmembrane region" description="Helical" evidence="7">
    <location>
        <begin position="296"/>
        <end position="316"/>
    </location>
</feature>
<name>A0ABT8IN26_9BACL</name>
<feature type="domain" description="Major facilitator superfamily (MFS) profile" evidence="8">
    <location>
        <begin position="177"/>
        <end position="428"/>
    </location>
</feature>
<dbReference type="PANTHER" id="PTHR23513:SF6">
    <property type="entry name" value="MAJOR FACILITATOR SUPERFAMILY ASSOCIATED DOMAIN-CONTAINING PROTEIN"/>
    <property type="match status" value="1"/>
</dbReference>
<feature type="transmembrane region" description="Helical" evidence="7">
    <location>
        <begin position="388"/>
        <end position="407"/>
    </location>
</feature>
<evidence type="ECO:0000313" key="9">
    <source>
        <dbReference type="EMBL" id="MDN4594176.1"/>
    </source>
</evidence>
<evidence type="ECO:0000256" key="7">
    <source>
        <dbReference type="SAM" id="Phobius"/>
    </source>
</evidence>
<dbReference type="EMBL" id="JANRHH010000036">
    <property type="protein sequence ID" value="MDN4594176.1"/>
    <property type="molecule type" value="Genomic_DNA"/>
</dbReference>
<evidence type="ECO:0000256" key="5">
    <source>
        <dbReference type="ARBA" id="ARBA00022989"/>
    </source>
</evidence>
<feature type="transmembrane region" description="Helical" evidence="7">
    <location>
        <begin position="234"/>
        <end position="251"/>
    </location>
</feature>
<dbReference type="InterPro" id="IPR020846">
    <property type="entry name" value="MFS_dom"/>
</dbReference>
<dbReference type="PANTHER" id="PTHR23513">
    <property type="entry name" value="INTEGRAL MEMBRANE EFFLUX PROTEIN-RELATED"/>
    <property type="match status" value="1"/>
</dbReference>